<gene>
    <name evidence="1" type="ORF">AC579_6426</name>
</gene>
<sequence length="116" mass="13308">MGFMCRFPNPITSSEVDHGTWDGHVWACQRFLDASGPNALDFNRALDRTNYFSLKATALYLGLSHRRVLCGNTFVHEQAEWKQFLGPLLKDLELAPMARWQQITDGLPESGQQRRR</sequence>
<keyword evidence="2" id="KW-1185">Reference proteome</keyword>
<protein>
    <submittedName>
        <fullName evidence="1">Uncharacterized protein</fullName>
    </submittedName>
</protein>
<evidence type="ECO:0000313" key="2">
    <source>
        <dbReference type="Proteomes" id="UP000073492"/>
    </source>
</evidence>
<evidence type="ECO:0000313" key="1">
    <source>
        <dbReference type="EMBL" id="KXT08750.1"/>
    </source>
</evidence>
<dbReference type="Proteomes" id="UP000073492">
    <property type="component" value="Unassembled WGS sequence"/>
</dbReference>
<dbReference type="AlphaFoldDB" id="A0A139I224"/>
<proteinExistence type="predicted"/>
<reference evidence="1 2" key="1">
    <citation type="submission" date="2015-07" db="EMBL/GenBank/DDBJ databases">
        <title>Comparative genomics of the Sigatoka disease complex on banana suggests a link between parallel evolutionary changes in Pseudocercospora fijiensis and Pseudocercospora eumusae and increased virulence on the banana host.</title>
        <authorList>
            <person name="Chang T.-C."/>
            <person name="Salvucci A."/>
            <person name="Crous P.W."/>
            <person name="Stergiopoulos I."/>
        </authorList>
    </citation>
    <scope>NUCLEOTIDE SEQUENCE [LARGE SCALE GENOMIC DNA]</scope>
    <source>
        <strain evidence="1 2">CBS 116634</strain>
    </source>
</reference>
<comment type="caution">
    <text evidence="1">The sequence shown here is derived from an EMBL/GenBank/DDBJ whole genome shotgun (WGS) entry which is preliminary data.</text>
</comment>
<organism evidence="1 2">
    <name type="scientific">Pseudocercospora musae</name>
    <dbReference type="NCBI Taxonomy" id="113226"/>
    <lineage>
        <taxon>Eukaryota</taxon>
        <taxon>Fungi</taxon>
        <taxon>Dikarya</taxon>
        <taxon>Ascomycota</taxon>
        <taxon>Pezizomycotina</taxon>
        <taxon>Dothideomycetes</taxon>
        <taxon>Dothideomycetidae</taxon>
        <taxon>Mycosphaerellales</taxon>
        <taxon>Mycosphaerellaceae</taxon>
        <taxon>Pseudocercospora</taxon>
    </lineage>
</organism>
<name>A0A139I224_9PEZI</name>
<accession>A0A139I224</accession>
<dbReference type="EMBL" id="LFZO01000405">
    <property type="protein sequence ID" value="KXT08750.1"/>
    <property type="molecule type" value="Genomic_DNA"/>
</dbReference>
<dbReference type="OrthoDB" id="10500069at2759"/>